<feature type="domain" description="TonB-dependent receptor plug" evidence="10">
    <location>
        <begin position="123"/>
        <end position="230"/>
    </location>
</feature>
<keyword evidence="4 8" id="KW-0812">Transmembrane</keyword>
<keyword evidence="12" id="KW-1185">Reference proteome</keyword>
<dbReference type="Gene3D" id="2.170.130.10">
    <property type="entry name" value="TonB-dependent receptor, plug domain"/>
    <property type="match status" value="1"/>
</dbReference>
<dbReference type="PANTHER" id="PTHR30069">
    <property type="entry name" value="TONB-DEPENDENT OUTER MEMBRANE RECEPTOR"/>
    <property type="match status" value="1"/>
</dbReference>
<dbReference type="InterPro" id="IPR036942">
    <property type="entry name" value="Beta-barrel_TonB_sf"/>
</dbReference>
<evidence type="ECO:0000256" key="9">
    <source>
        <dbReference type="SAM" id="SignalP"/>
    </source>
</evidence>
<evidence type="ECO:0000256" key="3">
    <source>
        <dbReference type="ARBA" id="ARBA00022452"/>
    </source>
</evidence>
<dbReference type="RefSeq" id="WP_379847296.1">
    <property type="nucleotide sequence ID" value="NZ_JBHSMA010000005.1"/>
</dbReference>
<dbReference type="Proteomes" id="UP001596106">
    <property type="component" value="Unassembled WGS sequence"/>
</dbReference>
<dbReference type="InterPro" id="IPR023996">
    <property type="entry name" value="TonB-dep_OMP_SusC/RagA"/>
</dbReference>
<comment type="caution">
    <text evidence="11">The sequence shown here is derived from an EMBL/GenBank/DDBJ whole genome shotgun (WGS) entry which is preliminary data.</text>
</comment>
<dbReference type="PANTHER" id="PTHR30069:SF29">
    <property type="entry name" value="HEMOGLOBIN AND HEMOGLOBIN-HAPTOGLOBIN-BINDING PROTEIN 1-RELATED"/>
    <property type="match status" value="1"/>
</dbReference>
<dbReference type="InterPro" id="IPR023997">
    <property type="entry name" value="TonB-dep_OMP_SusC/RagA_CS"/>
</dbReference>
<dbReference type="InterPro" id="IPR012910">
    <property type="entry name" value="Plug_dom"/>
</dbReference>
<dbReference type="NCBIfam" id="TIGR04057">
    <property type="entry name" value="SusC_RagA_signa"/>
    <property type="match status" value="1"/>
</dbReference>
<protein>
    <submittedName>
        <fullName evidence="11">SusC/RagA family TonB-linked outer membrane protein</fullName>
    </submittedName>
</protein>
<accession>A0ABW0IEN9</accession>
<dbReference type="Gene3D" id="2.60.40.1120">
    <property type="entry name" value="Carboxypeptidase-like, regulatory domain"/>
    <property type="match status" value="1"/>
</dbReference>
<evidence type="ECO:0000256" key="4">
    <source>
        <dbReference type="ARBA" id="ARBA00022692"/>
    </source>
</evidence>
<dbReference type="EMBL" id="JBHSMA010000005">
    <property type="protein sequence ID" value="MFC5410973.1"/>
    <property type="molecule type" value="Genomic_DNA"/>
</dbReference>
<evidence type="ECO:0000256" key="5">
    <source>
        <dbReference type="ARBA" id="ARBA00022729"/>
    </source>
</evidence>
<evidence type="ECO:0000256" key="1">
    <source>
        <dbReference type="ARBA" id="ARBA00004571"/>
    </source>
</evidence>
<gene>
    <name evidence="11" type="ORF">ACFPMF_16760</name>
</gene>
<feature type="chain" id="PRO_5047146598" evidence="9">
    <location>
        <begin position="31"/>
        <end position="1059"/>
    </location>
</feature>
<name>A0ABW0IEN9_9BACT</name>
<evidence type="ECO:0000256" key="7">
    <source>
        <dbReference type="ARBA" id="ARBA00023237"/>
    </source>
</evidence>
<dbReference type="SUPFAM" id="SSF56935">
    <property type="entry name" value="Porins"/>
    <property type="match status" value="1"/>
</dbReference>
<comment type="subcellular location">
    <subcellularLocation>
        <location evidence="1 8">Cell outer membrane</location>
        <topology evidence="1 8">Multi-pass membrane protein</topology>
    </subcellularLocation>
</comment>
<sequence length="1059" mass="117208">MKKSTHQVPPKTRYLLVLSLLLLSLNTVLAQITIKGKVTSTQAEALPGVSIVVKGTTQGTTTASDGTYSLNVPSRNSTLVFSFIGYVTQETVVGSRSSIDIKLLDDISQLNEVVVVGYGVQKKETVTGSVVSVKGTDLIKSPTTNLSNSIAGRLPGVVAVNRSGEPGYDGSAIRIRGTNTLGNNSALIVVDGVPARSGGLERINPADIENISVLKDASAAIYGSRAANGVILITTKRGKSGKPQLSYSFNQGFSQPTVVPKLANAAEYAKMLNDLNVYELPVSEWAAATQAYTATGKYTRPDGTVRTAPYSPDDITKYNDGSDPWGHPNTDWYKSTLKTWSPQQQHNLQVTGGTEDFKYLASLGYQNQDAYYKRSATGYKQYDLRVNLDANINKYIHLAVGLLGREEFRFYPTRGAGAIFRMQMRGKPNQPAFWPDGRPGPDIENGENPVVITTNDTGYDKDKQDYFQTNGQLDIKIPGIEGLKFTGTAAIDKRIRGRRLWQTPWTLYERGTGVDANGNPNLIASRRGPAEPRLNLYNENQLNILLGGIANYERKFGEDHGLTVLAGVNRETITGDNFEAFRRYFISPAIDQLFAGGDLEKNNNGGAYERARINYFGRVAYNYKEKYLAEFLWRYDGSDIFPEATRYGFFPGFLAGWVISEENFLKSSIPAINYLKLRGSWGQLGNDQIYLPGTTNLATYQYLATYGFNTYIINNSQAKTLTEARIPNPTITWEVANNANIGLEGQLFNGKVNFEFDYFNNLRTSILYPRNASIPRTTGLVLPPENIGKVRNSGFDGQIGYNGQVQDLKFTVSVNGGYAQNKIIFWDEAPGAPAWQRTTGMPINSYIAYQYDGVFKDQAEIDANTLDYSAIVKTLRPGDMKYKDYNGDGKITPDDRVRNKRTNLPLFQGGMNITAAYKNFDLTILFQGSAGAQQYISLGESGNIGNYLKEIYTDRWTVENPSSVHPRIANRSDQYFSGGNTYWLRSADYIRLKNLELGYTIPETVTRKVGMSSFRLYANALNLATLVNKLGSFDPEVESTTGQYYPQARVINFGASIRF</sequence>
<keyword evidence="2 8" id="KW-0813">Transport</keyword>
<evidence type="ECO:0000256" key="6">
    <source>
        <dbReference type="ARBA" id="ARBA00023136"/>
    </source>
</evidence>
<dbReference type="Gene3D" id="2.40.170.20">
    <property type="entry name" value="TonB-dependent receptor, beta-barrel domain"/>
    <property type="match status" value="1"/>
</dbReference>
<dbReference type="InterPro" id="IPR039426">
    <property type="entry name" value="TonB-dep_rcpt-like"/>
</dbReference>
<proteinExistence type="inferred from homology"/>
<keyword evidence="6 8" id="KW-0472">Membrane</keyword>
<dbReference type="InterPro" id="IPR037066">
    <property type="entry name" value="Plug_dom_sf"/>
</dbReference>
<keyword evidence="3 8" id="KW-1134">Transmembrane beta strand</keyword>
<dbReference type="PROSITE" id="PS52016">
    <property type="entry name" value="TONB_DEPENDENT_REC_3"/>
    <property type="match status" value="1"/>
</dbReference>
<evidence type="ECO:0000256" key="2">
    <source>
        <dbReference type="ARBA" id="ARBA00022448"/>
    </source>
</evidence>
<organism evidence="11 12">
    <name type="scientific">Larkinella bovis</name>
    <dbReference type="NCBI Taxonomy" id="683041"/>
    <lineage>
        <taxon>Bacteria</taxon>
        <taxon>Pseudomonadati</taxon>
        <taxon>Bacteroidota</taxon>
        <taxon>Cytophagia</taxon>
        <taxon>Cytophagales</taxon>
        <taxon>Spirosomataceae</taxon>
        <taxon>Larkinella</taxon>
    </lineage>
</organism>
<evidence type="ECO:0000256" key="8">
    <source>
        <dbReference type="PROSITE-ProRule" id="PRU01360"/>
    </source>
</evidence>
<evidence type="ECO:0000259" key="10">
    <source>
        <dbReference type="Pfam" id="PF07715"/>
    </source>
</evidence>
<feature type="signal peptide" evidence="9">
    <location>
        <begin position="1"/>
        <end position="30"/>
    </location>
</feature>
<keyword evidence="5 9" id="KW-0732">Signal</keyword>
<dbReference type="NCBIfam" id="TIGR04056">
    <property type="entry name" value="OMP_RagA_SusC"/>
    <property type="match status" value="1"/>
</dbReference>
<dbReference type="Pfam" id="PF07715">
    <property type="entry name" value="Plug"/>
    <property type="match status" value="1"/>
</dbReference>
<comment type="similarity">
    <text evidence="8">Belongs to the TonB-dependent receptor family.</text>
</comment>
<dbReference type="InterPro" id="IPR008969">
    <property type="entry name" value="CarboxyPept-like_regulatory"/>
</dbReference>
<keyword evidence="7 8" id="KW-0998">Cell outer membrane</keyword>
<dbReference type="SUPFAM" id="SSF49464">
    <property type="entry name" value="Carboxypeptidase regulatory domain-like"/>
    <property type="match status" value="1"/>
</dbReference>
<evidence type="ECO:0000313" key="12">
    <source>
        <dbReference type="Proteomes" id="UP001596106"/>
    </source>
</evidence>
<reference evidence="12" key="1">
    <citation type="journal article" date="2019" name="Int. J. Syst. Evol. Microbiol.">
        <title>The Global Catalogue of Microorganisms (GCM) 10K type strain sequencing project: providing services to taxonomists for standard genome sequencing and annotation.</title>
        <authorList>
            <consortium name="The Broad Institute Genomics Platform"/>
            <consortium name="The Broad Institute Genome Sequencing Center for Infectious Disease"/>
            <person name="Wu L."/>
            <person name="Ma J."/>
        </authorList>
    </citation>
    <scope>NUCLEOTIDE SEQUENCE [LARGE SCALE GENOMIC DNA]</scope>
    <source>
        <strain evidence="12">CCUG 55250</strain>
    </source>
</reference>
<dbReference type="Pfam" id="PF13715">
    <property type="entry name" value="CarbopepD_reg_2"/>
    <property type="match status" value="1"/>
</dbReference>
<evidence type="ECO:0000313" key="11">
    <source>
        <dbReference type="EMBL" id="MFC5410973.1"/>
    </source>
</evidence>